<sequence>MATESPLALLRECIRNNQQVELKDSENNVVRSVADANTIVLGNVALPRNTPTNFKKTGGSSEFYTLDTLIFLYLNSELDNSTYIRECRDKSIDNVAVVDRRRALDYLTGKVESVPNVVEPTAEKRPASEVVDEAKGKDEGAKRVKIAPTAKDSDNIDFVKKVISQERQIKTKITVMKGTKNFEKLPSIISSILNGKPDASKAAVATTKPSSQPSKAATQTVHGKSKPMGRESKIPIMIVPAAPTAMLTLFNIKQFLEGQEFVESQTMRDQGMKKPERVTVERRKANGQVVPYHVVDSAANFRQNDWDRVVCVFVAGQQWQFKGWKWEKPLELFSNVKGVYPKWQTDTAQGAVKDWAVTPLNIHRHKRHMDKAVVSGFWDMLDSYNATNRSHLNF</sequence>
<dbReference type="EMBL" id="JAEPQZ010000014">
    <property type="protein sequence ID" value="KAG2173602.1"/>
    <property type="molecule type" value="Genomic_DNA"/>
</dbReference>
<evidence type="ECO:0000259" key="8">
    <source>
        <dbReference type="Pfam" id="PF16050"/>
    </source>
</evidence>
<evidence type="ECO:0000313" key="10">
    <source>
        <dbReference type="Proteomes" id="UP000654370"/>
    </source>
</evidence>
<feature type="domain" description="Paf1 complex subunit Cdc73 N-terminal" evidence="8">
    <location>
        <begin position="34"/>
        <end position="117"/>
    </location>
</feature>
<keyword evidence="5" id="KW-0539">Nucleus</keyword>
<evidence type="ECO:0000313" key="9">
    <source>
        <dbReference type="EMBL" id="KAG2173602.1"/>
    </source>
</evidence>
<dbReference type="Pfam" id="PF16050">
    <property type="entry name" value="CDC73_N"/>
    <property type="match status" value="1"/>
</dbReference>
<dbReference type="InterPro" id="IPR038103">
    <property type="entry name" value="CDC73_C_sf"/>
</dbReference>
<dbReference type="GO" id="GO:0000993">
    <property type="term" value="F:RNA polymerase II complex binding"/>
    <property type="evidence" value="ECO:0007669"/>
    <property type="project" value="TreeGrafter"/>
</dbReference>
<keyword evidence="10" id="KW-1185">Reference proteome</keyword>
<protein>
    <submittedName>
        <fullName evidence="9">Uncharacterized protein</fullName>
    </submittedName>
</protein>
<dbReference type="GO" id="GO:0006368">
    <property type="term" value="P:transcription elongation by RNA polymerase II"/>
    <property type="evidence" value="ECO:0007669"/>
    <property type="project" value="InterPro"/>
</dbReference>
<dbReference type="Pfam" id="PF05179">
    <property type="entry name" value="CDC73_C"/>
    <property type="match status" value="1"/>
</dbReference>
<accession>A0A8H7U9Q7</accession>
<evidence type="ECO:0000256" key="3">
    <source>
        <dbReference type="ARBA" id="ARBA00023015"/>
    </source>
</evidence>
<dbReference type="InterPro" id="IPR032041">
    <property type="entry name" value="Cdc73_N"/>
</dbReference>
<feature type="region of interest" description="Disordered" evidence="6">
    <location>
        <begin position="200"/>
        <end position="228"/>
    </location>
</feature>
<evidence type="ECO:0000256" key="5">
    <source>
        <dbReference type="ARBA" id="ARBA00023242"/>
    </source>
</evidence>
<evidence type="ECO:0000256" key="2">
    <source>
        <dbReference type="ARBA" id="ARBA00010427"/>
    </source>
</evidence>
<reference evidence="9" key="1">
    <citation type="submission" date="2020-12" db="EMBL/GenBank/DDBJ databases">
        <title>Metabolic potential, ecology and presence of endohyphal bacteria is reflected in genomic diversity of Mucoromycotina.</title>
        <authorList>
            <person name="Muszewska A."/>
            <person name="Okrasinska A."/>
            <person name="Steczkiewicz K."/>
            <person name="Drgas O."/>
            <person name="Orlowska M."/>
            <person name="Perlinska-Lenart U."/>
            <person name="Aleksandrzak-Piekarczyk T."/>
            <person name="Szatraj K."/>
            <person name="Zielenkiewicz U."/>
            <person name="Pilsyk S."/>
            <person name="Malc E."/>
            <person name="Mieczkowski P."/>
            <person name="Kruszewska J.S."/>
            <person name="Biernat P."/>
            <person name="Pawlowska J."/>
        </authorList>
    </citation>
    <scope>NUCLEOTIDE SEQUENCE</scope>
    <source>
        <strain evidence="9">WA0000067209</strain>
    </source>
</reference>
<dbReference type="OrthoDB" id="2186602at2759"/>
<dbReference type="GO" id="GO:0032968">
    <property type="term" value="P:positive regulation of transcription elongation by RNA polymerase II"/>
    <property type="evidence" value="ECO:0007669"/>
    <property type="project" value="TreeGrafter"/>
</dbReference>
<name>A0A8H7U9Q7_MORIS</name>
<evidence type="ECO:0000256" key="4">
    <source>
        <dbReference type="ARBA" id="ARBA00023163"/>
    </source>
</evidence>
<dbReference type="Proteomes" id="UP000654370">
    <property type="component" value="Unassembled WGS sequence"/>
</dbReference>
<dbReference type="PANTHER" id="PTHR12466:SF8">
    <property type="entry name" value="PARAFIBROMIN"/>
    <property type="match status" value="1"/>
</dbReference>
<dbReference type="Gene3D" id="3.40.50.11990">
    <property type="entry name" value="RNA polymerase II accessory factor, Cdc73 C-terminal domain"/>
    <property type="match status" value="1"/>
</dbReference>
<gene>
    <name evidence="9" type="ORF">INT43_005020</name>
</gene>
<evidence type="ECO:0000259" key="7">
    <source>
        <dbReference type="Pfam" id="PF05179"/>
    </source>
</evidence>
<keyword evidence="4" id="KW-0804">Transcription</keyword>
<feature type="compositionally biased region" description="Polar residues" evidence="6">
    <location>
        <begin position="207"/>
        <end position="222"/>
    </location>
</feature>
<dbReference type="InterPro" id="IPR007852">
    <property type="entry name" value="Cdc73/Parafibromin"/>
</dbReference>
<dbReference type="GO" id="GO:0016593">
    <property type="term" value="C:Cdc73/Paf1 complex"/>
    <property type="evidence" value="ECO:0007669"/>
    <property type="project" value="InterPro"/>
</dbReference>
<comment type="subcellular location">
    <subcellularLocation>
        <location evidence="1">Nucleus</location>
    </subcellularLocation>
</comment>
<comment type="caution">
    <text evidence="9">The sequence shown here is derived from an EMBL/GenBank/DDBJ whole genome shotgun (WGS) entry which is preliminary data.</text>
</comment>
<organism evidence="9 10">
    <name type="scientific">Mortierella isabellina</name>
    <name type="common">Filamentous fungus</name>
    <name type="synonym">Umbelopsis isabellina</name>
    <dbReference type="NCBI Taxonomy" id="91625"/>
    <lineage>
        <taxon>Eukaryota</taxon>
        <taxon>Fungi</taxon>
        <taxon>Fungi incertae sedis</taxon>
        <taxon>Mucoromycota</taxon>
        <taxon>Mucoromycotina</taxon>
        <taxon>Umbelopsidomycetes</taxon>
        <taxon>Umbelopsidales</taxon>
        <taxon>Umbelopsidaceae</taxon>
        <taxon>Umbelopsis</taxon>
    </lineage>
</organism>
<dbReference type="AlphaFoldDB" id="A0A8H7U9Q7"/>
<keyword evidence="3" id="KW-0805">Transcription regulation</keyword>
<dbReference type="PANTHER" id="PTHR12466">
    <property type="entry name" value="CDC73 DOMAIN PROTEIN"/>
    <property type="match status" value="1"/>
</dbReference>
<comment type="similarity">
    <text evidence="2">Belongs to the CDC73 family.</text>
</comment>
<proteinExistence type="inferred from homology"/>
<feature type="domain" description="Cell division control protein 73 C-terminal" evidence="7">
    <location>
        <begin position="232"/>
        <end position="383"/>
    </location>
</feature>
<dbReference type="InterPro" id="IPR031336">
    <property type="entry name" value="CDC73_C"/>
</dbReference>
<dbReference type="FunFam" id="3.40.50.11990:FF:000002">
    <property type="entry name" value="protein CDC73 homolog"/>
    <property type="match status" value="1"/>
</dbReference>
<evidence type="ECO:0000256" key="6">
    <source>
        <dbReference type="SAM" id="MobiDB-lite"/>
    </source>
</evidence>
<evidence type="ECO:0000256" key="1">
    <source>
        <dbReference type="ARBA" id="ARBA00004123"/>
    </source>
</evidence>